<proteinExistence type="predicted"/>
<organism evidence="2 3">
    <name type="scientific">Rhodofomes roseus</name>
    <dbReference type="NCBI Taxonomy" id="34475"/>
    <lineage>
        <taxon>Eukaryota</taxon>
        <taxon>Fungi</taxon>
        <taxon>Dikarya</taxon>
        <taxon>Basidiomycota</taxon>
        <taxon>Agaricomycotina</taxon>
        <taxon>Agaricomycetes</taxon>
        <taxon>Polyporales</taxon>
        <taxon>Rhodofomes</taxon>
    </lineage>
</organism>
<name>A0ABQ8KIF3_9APHY</name>
<dbReference type="GeneID" id="72008156"/>
<protein>
    <submittedName>
        <fullName evidence="2">Uncharacterized protein</fullName>
    </submittedName>
</protein>
<dbReference type="Proteomes" id="UP000814176">
    <property type="component" value="Unassembled WGS sequence"/>
</dbReference>
<keyword evidence="3" id="KW-1185">Reference proteome</keyword>
<keyword evidence="1" id="KW-0472">Membrane</keyword>
<keyword evidence="1" id="KW-1133">Transmembrane helix</keyword>
<gene>
    <name evidence="2" type="ORF">C8Q71DRAFT_857581</name>
</gene>
<feature type="transmembrane region" description="Helical" evidence="1">
    <location>
        <begin position="20"/>
        <end position="38"/>
    </location>
</feature>
<feature type="transmembrane region" description="Helical" evidence="1">
    <location>
        <begin position="44"/>
        <end position="73"/>
    </location>
</feature>
<evidence type="ECO:0000313" key="3">
    <source>
        <dbReference type="Proteomes" id="UP000814176"/>
    </source>
</evidence>
<keyword evidence="1" id="KW-0812">Transmembrane</keyword>
<dbReference type="EMBL" id="JADCUA010000009">
    <property type="protein sequence ID" value="KAH9837266.1"/>
    <property type="molecule type" value="Genomic_DNA"/>
</dbReference>
<dbReference type="RefSeq" id="XP_047779435.1">
    <property type="nucleotide sequence ID" value="XM_047927424.1"/>
</dbReference>
<reference evidence="2 3" key="1">
    <citation type="journal article" date="2021" name="Environ. Microbiol.">
        <title>Gene family expansions and transcriptome signatures uncover fungal adaptations to wood decay.</title>
        <authorList>
            <person name="Hage H."/>
            <person name="Miyauchi S."/>
            <person name="Viragh M."/>
            <person name="Drula E."/>
            <person name="Min B."/>
            <person name="Chaduli D."/>
            <person name="Navarro D."/>
            <person name="Favel A."/>
            <person name="Norest M."/>
            <person name="Lesage-Meessen L."/>
            <person name="Balint B."/>
            <person name="Merenyi Z."/>
            <person name="de Eugenio L."/>
            <person name="Morin E."/>
            <person name="Martinez A.T."/>
            <person name="Baldrian P."/>
            <person name="Stursova M."/>
            <person name="Martinez M.J."/>
            <person name="Novotny C."/>
            <person name="Magnuson J.K."/>
            <person name="Spatafora J.W."/>
            <person name="Maurice S."/>
            <person name="Pangilinan J."/>
            <person name="Andreopoulos W."/>
            <person name="LaButti K."/>
            <person name="Hundley H."/>
            <person name="Na H."/>
            <person name="Kuo A."/>
            <person name="Barry K."/>
            <person name="Lipzen A."/>
            <person name="Henrissat B."/>
            <person name="Riley R."/>
            <person name="Ahrendt S."/>
            <person name="Nagy L.G."/>
            <person name="Grigoriev I.V."/>
            <person name="Martin F."/>
            <person name="Rosso M.N."/>
        </authorList>
    </citation>
    <scope>NUCLEOTIDE SEQUENCE [LARGE SCALE GENOMIC DNA]</scope>
    <source>
        <strain evidence="2 3">CIRM-BRFM 1785</strain>
    </source>
</reference>
<accession>A0ABQ8KIF3</accession>
<sequence length="97" mass="10619">MSVRRFVRVPHELELPPTLCRVWGTVISAIAGAIEAVVSAIASIIMIIVSVIATIIVTIFDIIFDIICCNWFGGRTRRTGSHRFNWGSGGRGRASAY</sequence>
<comment type="caution">
    <text evidence="2">The sequence shown here is derived from an EMBL/GenBank/DDBJ whole genome shotgun (WGS) entry which is preliminary data.</text>
</comment>
<evidence type="ECO:0000313" key="2">
    <source>
        <dbReference type="EMBL" id="KAH9837266.1"/>
    </source>
</evidence>
<evidence type="ECO:0000256" key="1">
    <source>
        <dbReference type="SAM" id="Phobius"/>
    </source>
</evidence>